<dbReference type="EnsemblPlants" id="KQK10338">
    <property type="protein sequence ID" value="KQK10338"/>
    <property type="gene ID" value="BRADI_2g53425v3"/>
</dbReference>
<reference evidence="3" key="3">
    <citation type="submission" date="2018-08" db="UniProtKB">
        <authorList>
            <consortium name="EnsemblPlants"/>
        </authorList>
    </citation>
    <scope>IDENTIFICATION</scope>
    <source>
        <strain evidence="3">cv. Bd21</strain>
    </source>
</reference>
<dbReference type="Gramene" id="KQK10338">
    <property type="protein sequence ID" value="KQK10338"/>
    <property type="gene ID" value="BRADI_2g53425v3"/>
</dbReference>
<evidence type="ECO:0000313" key="2">
    <source>
        <dbReference type="EMBL" id="KQK10338.1"/>
    </source>
</evidence>
<dbReference type="InParanoid" id="A0A0Q3RB75"/>
<name>A0A0Q3RB75_BRADI</name>
<keyword evidence="1" id="KW-1133">Transmembrane helix</keyword>
<sequence length="160" mass="18865">MGLLTRYSSQELSKYELLKSKTRQRLGTWLGRSIGPNYHACIVFWASMVRFAFYDFFVSFYCIRRKRFDNFIILNYLPWYGFIIFFASSIFTWLCCDKKTNMSYCISTLCYLLALLVIQTMTGDSNTQCLLIFVEKGQDLGECCQSIEVEFGCRLFWMSQ</sequence>
<evidence type="ECO:0000313" key="4">
    <source>
        <dbReference type="Proteomes" id="UP000008810"/>
    </source>
</evidence>
<keyword evidence="4" id="KW-1185">Reference proteome</keyword>
<gene>
    <name evidence="2" type="ORF">BRADI_2g53425v3</name>
</gene>
<dbReference type="Proteomes" id="UP000008810">
    <property type="component" value="Chromosome 2"/>
</dbReference>
<dbReference type="AlphaFoldDB" id="A0A0Q3RB75"/>
<feature type="transmembrane region" description="Helical" evidence="1">
    <location>
        <begin position="100"/>
        <end position="118"/>
    </location>
</feature>
<keyword evidence="1" id="KW-0472">Membrane</keyword>
<feature type="transmembrane region" description="Helical" evidence="1">
    <location>
        <begin position="75"/>
        <end position="94"/>
    </location>
</feature>
<keyword evidence="1" id="KW-0812">Transmembrane</keyword>
<reference evidence="2 3" key="1">
    <citation type="journal article" date="2010" name="Nature">
        <title>Genome sequencing and analysis of the model grass Brachypodium distachyon.</title>
        <authorList>
            <consortium name="International Brachypodium Initiative"/>
        </authorList>
    </citation>
    <scope>NUCLEOTIDE SEQUENCE [LARGE SCALE GENOMIC DNA]</scope>
    <source>
        <strain evidence="2 3">Bd21</strain>
    </source>
</reference>
<proteinExistence type="predicted"/>
<organism evidence="2">
    <name type="scientific">Brachypodium distachyon</name>
    <name type="common">Purple false brome</name>
    <name type="synonym">Trachynia distachya</name>
    <dbReference type="NCBI Taxonomy" id="15368"/>
    <lineage>
        <taxon>Eukaryota</taxon>
        <taxon>Viridiplantae</taxon>
        <taxon>Streptophyta</taxon>
        <taxon>Embryophyta</taxon>
        <taxon>Tracheophyta</taxon>
        <taxon>Spermatophyta</taxon>
        <taxon>Magnoliopsida</taxon>
        <taxon>Liliopsida</taxon>
        <taxon>Poales</taxon>
        <taxon>Poaceae</taxon>
        <taxon>BOP clade</taxon>
        <taxon>Pooideae</taxon>
        <taxon>Stipodae</taxon>
        <taxon>Brachypodieae</taxon>
        <taxon>Brachypodium</taxon>
    </lineage>
</organism>
<protein>
    <submittedName>
        <fullName evidence="2 3">Uncharacterized protein</fullName>
    </submittedName>
</protein>
<evidence type="ECO:0000256" key="1">
    <source>
        <dbReference type="SAM" id="Phobius"/>
    </source>
</evidence>
<evidence type="ECO:0000313" key="3">
    <source>
        <dbReference type="EnsemblPlants" id="KQK10338"/>
    </source>
</evidence>
<reference evidence="2" key="2">
    <citation type="submission" date="2017-06" db="EMBL/GenBank/DDBJ databases">
        <title>WGS assembly of Brachypodium distachyon.</title>
        <authorList>
            <consortium name="The International Brachypodium Initiative"/>
            <person name="Lucas S."/>
            <person name="Harmon-Smith M."/>
            <person name="Lail K."/>
            <person name="Tice H."/>
            <person name="Grimwood J."/>
            <person name="Bruce D."/>
            <person name="Barry K."/>
            <person name="Shu S."/>
            <person name="Lindquist E."/>
            <person name="Wang M."/>
            <person name="Pitluck S."/>
            <person name="Vogel J.P."/>
            <person name="Garvin D.F."/>
            <person name="Mockler T.C."/>
            <person name="Schmutz J."/>
            <person name="Rokhsar D."/>
            <person name="Bevan M.W."/>
        </authorList>
    </citation>
    <scope>NUCLEOTIDE SEQUENCE</scope>
    <source>
        <strain evidence="2">Bd21</strain>
    </source>
</reference>
<dbReference type="EMBL" id="CM000881">
    <property type="protein sequence ID" value="KQK10338.1"/>
    <property type="molecule type" value="Genomic_DNA"/>
</dbReference>
<accession>A0A0Q3RB75</accession>